<proteinExistence type="predicted"/>
<keyword evidence="3" id="KW-1185">Reference proteome</keyword>
<name>N1QF19_SPHMS</name>
<dbReference type="AlphaFoldDB" id="N1QF19"/>
<dbReference type="Proteomes" id="UP000016931">
    <property type="component" value="Unassembled WGS sequence"/>
</dbReference>
<evidence type="ECO:0000256" key="1">
    <source>
        <dbReference type="SAM" id="MobiDB-lite"/>
    </source>
</evidence>
<feature type="region of interest" description="Disordered" evidence="1">
    <location>
        <begin position="1"/>
        <end position="23"/>
    </location>
</feature>
<sequence>MLRSAVKAHNAIPRSSDRPSSISCTVESTTCPERHLSCMPPYISRCDEMLSLGSSFAFFFNNVCDSARAGGEAELQLIVVGRPS</sequence>
<dbReference type="EMBL" id="KB456265">
    <property type="protein sequence ID" value="EMF11803.1"/>
    <property type="molecule type" value="Genomic_DNA"/>
</dbReference>
<gene>
    <name evidence="2" type="ORF">SEPMUDRAFT_149680</name>
</gene>
<evidence type="ECO:0000313" key="3">
    <source>
        <dbReference type="Proteomes" id="UP000016931"/>
    </source>
</evidence>
<protein>
    <submittedName>
        <fullName evidence="2">Uncharacterized protein</fullName>
    </submittedName>
</protein>
<accession>N1QF19</accession>
<reference evidence="2 3" key="1">
    <citation type="journal article" date="2012" name="PLoS Pathog.">
        <title>Diverse lifestyles and strategies of plant pathogenesis encoded in the genomes of eighteen Dothideomycetes fungi.</title>
        <authorList>
            <person name="Ohm R.A."/>
            <person name="Feau N."/>
            <person name="Henrissat B."/>
            <person name="Schoch C.L."/>
            <person name="Horwitz B.A."/>
            <person name="Barry K.W."/>
            <person name="Condon B.J."/>
            <person name="Copeland A.C."/>
            <person name="Dhillon B."/>
            <person name="Glaser F."/>
            <person name="Hesse C.N."/>
            <person name="Kosti I."/>
            <person name="LaButti K."/>
            <person name="Lindquist E.A."/>
            <person name="Lucas S."/>
            <person name="Salamov A.A."/>
            <person name="Bradshaw R.E."/>
            <person name="Ciuffetti L."/>
            <person name="Hamelin R.C."/>
            <person name="Kema G.H.J."/>
            <person name="Lawrence C."/>
            <person name="Scott J.A."/>
            <person name="Spatafora J.W."/>
            <person name="Turgeon B.G."/>
            <person name="de Wit P.J.G.M."/>
            <person name="Zhong S."/>
            <person name="Goodwin S.B."/>
            <person name="Grigoriev I.V."/>
        </authorList>
    </citation>
    <scope>NUCLEOTIDE SEQUENCE [LARGE SCALE GENOMIC DNA]</scope>
    <source>
        <strain evidence="2 3">SO2202</strain>
    </source>
</reference>
<organism evidence="2 3">
    <name type="scientific">Sphaerulina musiva (strain SO2202)</name>
    <name type="common">Poplar stem canker fungus</name>
    <name type="synonym">Septoria musiva</name>
    <dbReference type="NCBI Taxonomy" id="692275"/>
    <lineage>
        <taxon>Eukaryota</taxon>
        <taxon>Fungi</taxon>
        <taxon>Dikarya</taxon>
        <taxon>Ascomycota</taxon>
        <taxon>Pezizomycotina</taxon>
        <taxon>Dothideomycetes</taxon>
        <taxon>Dothideomycetidae</taxon>
        <taxon>Mycosphaerellales</taxon>
        <taxon>Mycosphaerellaceae</taxon>
        <taxon>Sphaerulina</taxon>
    </lineage>
</organism>
<dbReference type="RefSeq" id="XP_016759924.1">
    <property type="nucleotide sequence ID" value="XM_016905704.1"/>
</dbReference>
<dbReference type="GeneID" id="27902841"/>
<feature type="compositionally biased region" description="Low complexity" evidence="1">
    <location>
        <begin position="12"/>
        <end position="23"/>
    </location>
</feature>
<evidence type="ECO:0000313" key="2">
    <source>
        <dbReference type="EMBL" id="EMF11803.1"/>
    </source>
</evidence>
<dbReference type="HOGENOM" id="CLU_2528897_0_0_1"/>